<proteinExistence type="predicted"/>
<sequence>CFASFVTLVQINLMSKVQNKKLMTNLQQKFASECDPNSIEMERLKELEKFKVLEESEQLKKLEELEKLKNFEELEKLKQLEELERSMEPKEITQCPVGSYTWIFTKTTVHNTDITDLKVRFEADKEETASRDFESPQQIFSFLVVLGIMVLAFAHSLHLLLRPTSEYAYDQPSYTDDDNNPWNLVPSYKIISPNGTVEGSAIIETPDENTNLFSMFSTSLLAVYFMLTENEEIAQNLLPAIRKIVKTKYSTVNSAKDSTDESIKVADESQNNVLKVQIDEALKDIVKAQIDEALKGPIDKFNKLIELIEKKDKDSTSS</sequence>
<comment type="caution">
    <text evidence="1">The sequence shown here is derived from an EMBL/GenBank/DDBJ whole genome shotgun (WGS) entry which is preliminary data.</text>
</comment>
<dbReference type="Proteomes" id="UP000789920">
    <property type="component" value="Unassembled WGS sequence"/>
</dbReference>
<keyword evidence="2" id="KW-1185">Reference proteome</keyword>
<accession>A0ACA9MMS8</accession>
<evidence type="ECO:0000313" key="2">
    <source>
        <dbReference type="Proteomes" id="UP000789920"/>
    </source>
</evidence>
<feature type="non-terminal residue" evidence="1">
    <location>
        <position position="318"/>
    </location>
</feature>
<reference evidence="1" key="1">
    <citation type="submission" date="2021-06" db="EMBL/GenBank/DDBJ databases">
        <authorList>
            <person name="Kallberg Y."/>
            <person name="Tangrot J."/>
            <person name="Rosling A."/>
        </authorList>
    </citation>
    <scope>NUCLEOTIDE SEQUENCE</scope>
    <source>
        <strain evidence="1">MA461A</strain>
    </source>
</reference>
<dbReference type="EMBL" id="CAJVQC010009059">
    <property type="protein sequence ID" value="CAG8600005.1"/>
    <property type="molecule type" value="Genomic_DNA"/>
</dbReference>
<evidence type="ECO:0000313" key="1">
    <source>
        <dbReference type="EMBL" id="CAG8600005.1"/>
    </source>
</evidence>
<organism evidence="1 2">
    <name type="scientific">Racocetra persica</name>
    <dbReference type="NCBI Taxonomy" id="160502"/>
    <lineage>
        <taxon>Eukaryota</taxon>
        <taxon>Fungi</taxon>
        <taxon>Fungi incertae sedis</taxon>
        <taxon>Mucoromycota</taxon>
        <taxon>Glomeromycotina</taxon>
        <taxon>Glomeromycetes</taxon>
        <taxon>Diversisporales</taxon>
        <taxon>Gigasporaceae</taxon>
        <taxon>Racocetra</taxon>
    </lineage>
</organism>
<name>A0ACA9MMS8_9GLOM</name>
<gene>
    <name evidence="1" type="ORF">RPERSI_LOCUS5880</name>
</gene>
<protein>
    <submittedName>
        <fullName evidence="1">3171_t:CDS:1</fullName>
    </submittedName>
</protein>
<feature type="non-terminal residue" evidence="1">
    <location>
        <position position="1"/>
    </location>
</feature>